<keyword evidence="5" id="KW-1185">Reference proteome</keyword>
<name>A0AAQ3KJK7_9LILI</name>
<evidence type="ECO:0000256" key="1">
    <source>
        <dbReference type="ARBA" id="ARBA00004141"/>
    </source>
</evidence>
<dbReference type="EMBL" id="CP136895">
    <property type="protein sequence ID" value="WOL09969.1"/>
    <property type="molecule type" value="Genomic_DNA"/>
</dbReference>
<dbReference type="InterPro" id="IPR033344">
    <property type="entry name" value="CURT1"/>
</dbReference>
<dbReference type="GO" id="GO:0009535">
    <property type="term" value="C:chloroplast thylakoid membrane"/>
    <property type="evidence" value="ECO:0007669"/>
    <property type="project" value="TreeGrafter"/>
</dbReference>
<reference evidence="4 5" key="1">
    <citation type="submission" date="2023-10" db="EMBL/GenBank/DDBJ databases">
        <title>Chromosome-scale genome assembly provides insights into flower coloration mechanisms of Canna indica.</title>
        <authorList>
            <person name="Li C."/>
        </authorList>
    </citation>
    <scope>NUCLEOTIDE SEQUENCE [LARGE SCALE GENOMIC DNA]</scope>
    <source>
        <tissue evidence="4">Flower</tissue>
    </source>
</reference>
<comment type="subcellular location">
    <subcellularLocation>
        <location evidence="1">Membrane</location>
        <topology evidence="1">Multi-pass membrane protein</topology>
    </subcellularLocation>
</comment>
<dbReference type="PANTHER" id="PTHR33222:SF9">
    <property type="entry name" value="PROTEIN CURVATURE THYLAKOID 1B, CHLOROPLASTIC"/>
    <property type="match status" value="1"/>
</dbReference>
<feature type="region of interest" description="Disordered" evidence="2">
    <location>
        <begin position="1"/>
        <end position="51"/>
    </location>
</feature>
<accession>A0AAQ3KJK7</accession>
<protein>
    <submittedName>
        <fullName evidence="4">Protein CURVATURE THYLAKOID 1B, chloroplastic-like</fullName>
    </submittedName>
</protein>
<dbReference type="PANTHER" id="PTHR33222">
    <property type="match status" value="1"/>
</dbReference>
<evidence type="ECO:0000313" key="4">
    <source>
        <dbReference type="EMBL" id="WOL09969.1"/>
    </source>
</evidence>
<dbReference type="Proteomes" id="UP001327560">
    <property type="component" value="Chromosome 6"/>
</dbReference>
<gene>
    <name evidence="4" type="ORF">Cni_G18723</name>
</gene>
<dbReference type="InterPro" id="IPR025564">
    <property type="entry name" value="CAAD_dom"/>
</dbReference>
<dbReference type="AlphaFoldDB" id="A0AAQ3KJK7"/>
<evidence type="ECO:0000259" key="3">
    <source>
        <dbReference type="Pfam" id="PF14159"/>
    </source>
</evidence>
<proteinExistence type="predicted"/>
<feature type="compositionally biased region" description="Polar residues" evidence="2">
    <location>
        <begin position="1"/>
        <end position="10"/>
    </location>
</feature>
<evidence type="ECO:0000313" key="5">
    <source>
        <dbReference type="Proteomes" id="UP001327560"/>
    </source>
</evidence>
<feature type="domain" description="Cyanobacterial aminoacyl-tRNA synthetase CAAD" evidence="3">
    <location>
        <begin position="104"/>
        <end position="186"/>
    </location>
</feature>
<dbReference type="Pfam" id="PF14159">
    <property type="entry name" value="CAAD"/>
    <property type="match status" value="1"/>
</dbReference>
<evidence type="ECO:0000256" key="2">
    <source>
        <dbReference type="SAM" id="MobiDB-lite"/>
    </source>
</evidence>
<sequence>MASATFSLTSPPLVDAKAAAQRQPAPHSVGLPSLPPPPHVSSPSRPQGRETWKTAAYCRRIAGNLIARATGVGTETAVEIRTETVGSEETTVGSQTSELSDIVKKIQDAWDKVEDKYAVSALGLAGAVALWGTGGMISAIDRLPVVPGVLEVVGIGCSVWFGYKNLVTKTDREALIAKLKRLYADII</sequence>
<organism evidence="4 5">
    <name type="scientific">Canna indica</name>
    <name type="common">Indian-shot</name>
    <dbReference type="NCBI Taxonomy" id="4628"/>
    <lineage>
        <taxon>Eukaryota</taxon>
        <taxon>Viridiplantae</taxon>
        <taxon>Streptophyta</taxon>
        <taxon>Embryophyta</taxon>
        <taxon>Tracheophyta</taxon>
        <taxon>Spermatophyta</taxon>
        <taxon>Magnoliopsida</taxon>
        <taxon>Liliopsida</taxon>
        <taxon>Zingiberales</taxon>
        <taxon>Cannaceae</taxon>
        <taxon>Canna</taxon>
    </lineage>
</organism>